<evidence type="ECO:0000313" key="1">
    <source>
        <dbReference type="EMBL" id="AQY55067.1"/>
    </source>
</evidence>
<protein>
    <submittedName>
        <fullName evidence="1">Uncharacterized protein</fullName>
    </submittedName>
</protein>
<dbReference type="EMBL" id="KY565347">
    <property type="protein sequence ID" value="AQY55067.1"/>
    <property type="molecule type" value="Genomic_DNA"/>
</dbReference>
<dbReference type="InterPro" id="IPR031998">
    <property type="entry name" value="DUF5065"/>
</dbReference>
<accession>A0A1U9WQL3</accession>
<dbReference type="Gene3D" id="2.60.40.3720">
    <property type="match status" value="1"/>
</dbReference>
<dbReference type="Proteomes" id="UP000225660">
    <property type="component" value="Segment"/>
</dbReference>
<evidence type="ECO:0000313" key="2">
    <source>
        <dbReference type="Proteomes" id="UP000225660"/>
    </source>
</evidence>
<sequence length="157" mass="18038">MKKVLKAILAGALTFGVMGTVFAVSPKTEVQAAVVEDWSGYKETDLQLPIDASLADADRDYNYGDTYNVLKTVEWRFTPKHIKIYRVNEDKTLQRYKTIYPELINVIDGIEYQYRFQTPITTGFPAGNYYAVLTYTYEYAGGNFVTEAYRSYRFTIN</sequence>
<reference evidence="1" key="1">
    <citation type="submission" date="2017-10" db="EMBL/GenBank/DDBJ databases">
        <title>Sequence, genome organization and annotation of the thermophilic 47,7-kb bacterophage TO-84 that infects Geobacillus stearothermophilus.</title>
        <authorList>
            <person name="Skowron P.M."/>
            <person name="Kropinski A."/>
            <person name="Los M."/>
        </authorList>
    </citation>
    <scope>NUCLEOTIDE SEQUENCE [LARGE SCALE GENOMIC DNA]</scope>
</reference>
<keyword evidence="2" id="KW-1185">Reference proteome</keyword>
<dbReference type="KEGG" id="vg:40075855"/>
<name>A0A1U9WQL3_9CAUD</name>
<dbReference type="RefSeq" id="YP_009600093.1">
    <property type="nucleotide sequence ID" value="NC_041918.2"/>
</dbReference>
<dbReference type="Pfam" id="PF16723">
    <property type="entry name" value="DUF5065"/>
    <property type="match status" value="1"/>
</dbReference>
<organism evidence="1 2">
    <name type="scientific">Geobacillus phage TP-84</name>
    <dbReference type="NCBI Taxonomy" id="1965361"/>
    <lineage>
        <taxon>Viruses</taxon>
        <taxon>Duplodnaviria</taxon>
        <taxon>Heunggongvirae</taxon>
        <taxon>Uroviricota</taxon>
        <taxon>Caudoviricetes</taxon>
        <taxon>Saundersvirus</taxon>
        <taxon>Saundersvirus Tp84</taxon>
    </lineage>
</organism>
<dbReference type="GeneID" id="40075855"/>
<proteinExistence type="predicted"/>